<dbReference type="AlphaFoldDB" id="M1P1A7"/>
<dbReference type="SMART" id="SM00347">
    <property type="entry name" value="HTH_MARR"/>
    <property type="match status" value="1"/>
</dbReference>
<gene>
    <name evidence="2" type="ORF">A605_12870</name>
</gene>
<sequence>MDHRSTAGLVYEHMLLSRHALQGARPYDRETPLDRSATVLLSRLAAEGPMTVAELADVFDLDISTVHRQVAAAMKKGLVERINDPAGGVARRHRATGDGTRRLAAELNARRTSAERVVADWTDEDLDTFVALLRRFNEGVESVRGKPWPRRD</sequence>
<dbReference type="SUPFAM" id="SSF46785">
    <property type="entry name" value="Winged helix' DNA-binding domain"/>
    <property type="match status" value="1"/>
</dbReference>
<feature type="domain" description="HTH marR-type" evidence="1">
    <location>
        <begin position="26"/>
        <end position="126"/>
    </location>
</feature>
<dbReference type="Proteomes" id="UP000011723">
    <property type="component" value="Chromosome"/>
</dbReference>
<dbReference type="InterPro" id="IPR036390">
    <property type="entry name" value="WH_DNA-bd_sf"/>
</dbReference>
<evidence type="ECO:0000313" key="2">
    <source>
        <dbReference type="EMBL" id="AGF73570.1"/>
    </source>
</evidence>
<proteinExistence type="predicted"/>
<dbReference type="InterPro" id="IPR000835">
    <property type="entry name" value="HTH_MarR-typ"/>
</dbReference>
<dbReference type="HOGENOM" id="CLU_083287_15_0_11"/>
<dbReference type="Gene3D" id="1.10.10.10">
    <property type="entry name" value="Winged helix-like DNA-binding domain superfamily/Winged helix DNA-binding domain"/>
    <property type="match status" value="1"/>
</dbReference>
<accession>M1P1A7</accession>
<dbReference type="RefSeq" id="WP_015401984.1">
    <property type="nucleotide sequence ID" value="NC_020302.1"/>
</dbReference>
<protein>
    <submittedName>
        <fullName evidence="2">MarR family transcriptional regulator</fullName>
    </submittedName>
</protein>
<dbReference type="eggNOG" id="COG1846">
    <property type="taxonomic scope" value="Bacteria"/>
</dbReference>
<name>M1P1A7_9CORY</name>
<dbReference type="OrthoDB" id="3239785at2"/>
<dbReference type="Pfam" id="PF12802">
    <property type="entry name" value="MarR_2"/>
    <property type="match status" value="1"/>
</dbReference>
<dbReference type="STRING" id="1121362.A605_12870"/>
<dbReference type="PATRIC" id="fig|1121362.3.peg.2616"/>
<dbReference type="EMBL" id="CP003697">
    <property type="protein sequence ID" value="AGF73570.1"/>
    <property type="molecule type" value="Genomic_DNA"/>
</dbReference>
<evidence type="ECO:0000259" key="1">
    <source>
        <dbReference type="SMART" id="SM00347"/>
    </source>
</evidence>
<reference evidence="2 3" key="1">
    <citation type="journal article" date="2012" name="Stand. Genomic Sci.">
        <title>Genome sequence of the halotolerant bacterium Corynebacterium halotolerans type strain YIM 70093(T) (= DSM 44683(T)).</title>
        <authorList>
            <person name="Ruckert C."/>
            <person name="Albersmeier A."/>
            <person name="Al-Dilaimi A."/>
            <person name="Niehaus K."/>
            <person name="Szczepanowski R."/>
            <person name="Kalinowski J."/>
        </authorList>
    </citation>
    <scope>NUCLEOTIDE SEQUENCE [LARGE SCALE GENOMIC DNA]</scope>
    <source>
        <strain evidence="2">YIM 70093</strain>
    </source>
</reference>
<evidence type="ECO:0000313" key="3">
    <source>
        <dbReference type="Proteomes" id="UP000011723"/>
    </source>
</evidence>
<keyword evidence="3" id="KW-1185">Reference proteome</keyword>
<dbReference type="GO" id="GO:0003700">
    <property type="term" value="F:DNA-binding transcription factor activity"/>
    <property type="evidence" value="ECO:0007669"/>
    <property type="project" value="InterPro"/>
</dbReference>
<dbReference type="KEGG" id="chn:A605_12870"/>
<organism evidence="2 3">
    <name type="scientific">Corynebacterium halotolerans YIM 70093 = DSM 44683</name>
    <dbReference type="NCBI Taxonomy" id="1121362"/>
    <lineage>
        <taxon>Bacteria</taxon>
        <taxon>Bacillati</taxon>
        <taxon>Actinomycetota</taxon>
        <taxon>Actinomycetes</taxon>
        <taxon>Mycobacteriales</taxon>
        <taxon>Corynebacteriaceae</taxon>
        <taxon>Corynebacterium</taxon>
    </lineage>
</organism>
<dbReference type="InterPro" id="IPR036388">
    <property type="entry name" value="WH-like_DNA-bd_sf"/>
</dbReference>